<dbReference type="Proteomes" id="UP000216188">
    <property type="component" value="Unassembled WGS sequence"/>
</dbReference>
<keyword evidence="3" id="KW-0804">Transcription</keyword>
<dbReference type="AlphaFoldDB" id="A0A256G6Y1"/>
<dbReference type="SUPFAM" id="SSF47413">
    <property type="entry name" value="lambda repressor-like DNA-binding domains"/>
    <property type="match status" value="1"/>
</dbReference>
<name>A0A256G6Y1_9HYPH</name>
<dbReference type="CDD" id="cd01392">
    <property type="entry name" value="HTH_LacI"/>
    <property type="match status" value="1"/>
</dbReference>
<dbReference type="Pfam" id="PF00356">
    <property type="entry name" value="LacI"/>
    <property type="match status" value="1"/>
</dbReference>
<evidence type="ECO:0000256" key="2">
    <source>
        <dbReference type="ARBA" id="ARBA00023125"/>
    </source>
</evidence>
<evidence type="ECO:0000256" key="3">
    <source>
        <dbReference type="ARBA" id="ARBA00023163"/>
    </source>
</evidence>
<protein>
    <submittedName>
        <fullName evidence="5">Periplasmic binding and sugar binding domain of LacI family protein</fullName>
    </submittedName>
</protein>
<dbReference type="SMART" id="SM00354">
    <property type="entry name" value="HTH_LACI"/>
    <property type="match status" value="1"/>
</dbReference>
<dbReference type="Gene3D" id="3.40.50.2300">
    <property type="match status" value="2"/>
</dbReference>
<evidence type="ECO:0000313" key="5">
    <source>
        <dbReference type="EMBL" id="OYR22867.1"/>
    </source>
</evidence>
<dbReference type="InterPro" id="IPR046335">
    <property type="entry name" value="LacI/GalR-like_sensor"/>
</dbReference>
<evidence type="ECO:0000256" key="1">
    <source>
        <dbReference type="ARBA" id="ARBA00023015"/>
    </source>
</evidence>
<dbReference type="PROSITE" id="PS50932">
    <property type="entry name" value="HTH_LACI_2"/>
    <property type="match status" value="1"/>
</dbReference>
<dbReference type="SUPFAM" id="SSF53822">
    <property type="entry name" value="Periplasmic binding protein-like I"/>
    <property type="match status" value="1"/>
</dbReference>
<sequence length="344" mass="37315">MRTKRSRNISLNLPIVTMSDVADKAGVSPQTVSRVIGRPELVAEKTRLHVQQIIRELNYIPNEAARNLASNSSRVVAVVIPTLSSSAFAAEVKSIIDVMEKRGISVIIGNSEYSAEREENIIRTLLERRPLGFILTGNNHTPNAEELLRASGLPIVETWDTDREAIDMATGFSNIAAGRAVGNLFIARGAKRIAFVGGGATQDPRASARFEGLAEQIAVAGLQPACRVELTMPMSTQDGVMGMDEALRRQPLTDAIFFSADSLALAALLECNRRGIRVPDQLAICGFGDFDLASFVSPALTTVRIQPDVMGERAAQMLLSRLDGAKSERRTIVLDHQLIRRGTA</sequence>
<dbReference type="InterPro" id="IPR000843">
    <property type="entry name" value="HTH_LacI"/>
</dbReference>
<evidence type="ECO:0000313" key="6">
    <source>
        <dbReference type="Proteomes" id="UP000216188"/>
    </source>
</evidence>
<keyword evidence="6" id="KW-1185">Reference proteome</keyword>
<keyword evidence="1" id="KW-0805">Transcription regulation</keyword>
<accession>A0A256G6Y1</accession>
<gene>
    <name evidence="5" type="ORF">CEV34_4065</name>
</gene>
<dbReference type="Gene3D" id="1.10.260.40">
    <property type="entry name" value="lambda repressor-like DNA-binding domains"/>
    <property type="match status" value="1"/>
</dbReference>
<dbReference type="CDD" id="cd01575">
    <property type="entry name" value="PBP1_GntR"/>
    <property type="match status" value="1"/>
</dbReference>
<dbReference type="InterPro" id="IPR010982">
    <property type="entry name" value="Lambda_DNA-bd_dom_sf"/>
</dbReference>
<dbReference type="InterPro" id="IPR028082">
    <property type="entry name" value="Peripla_BP_I"/>
</dbReference>
<dbReference type="PROSITE" id="PS00356">
    <property type="entry name" value="HTH_LACI_1"/>
    <property type="match status" value="1"/>
</dbReference>
<dbReference type="Pfam" id="PF13377">
    <property type="entry name" value="Peripla_BP_3"/>
    <property type="match status" value="1"/>
</dbReference>
<reference evidence="5 6" key="1">
    <citation type="submission" date="2017-07" db="EMBL/GenBank/DDBJ databases">
        <title>Phylogenetic study on the rhizospheric bacterium Ochrobactrum sp. A44.</title>
        <authorList>
            <person name="Krzyzanowska D.M."/>
            <person name="Ossowicki A."/>
            <person name="Rajewska M."/>
            <person name="Maciag T."/>
            <person name="Kaczynski Z."/>
            <person name="Czerwicka M."/>
            <person name="Jafra S."/>
        </authorList>
    </citation>
    <scope>NUCLEOTIDE SEQUENCE [LARGE SCALE GENOMIC DNA]</scope>
    <source>
        <strain evidence="5 6">CCUG 30717</strain>
    </source>
</reference>
<feature type="domain" description="HTH lacI-type" evidence="4">
    <location>
        <begin position="16"/>
        <end position="70"/>
    </location>
</feature>
<dbReference type="EMBL" id="NNRM01000042">
    <property type="protein sequence ID" value="OYR22867.1"/>
    <property type="molecule type" value="Genomic_DNA"/>
</dbReference>
<dbReference type="PANTHER" id="PTHR30146">
    <property type="entry name" value="LACI-RELATED TRANSCRIPTIONAL REPRESSOR"/>
    <property type="match status" value="1"/>
</dbReference>
<organism evidence="5 6">
    <name type="scientific">Brucella pseudogrignonensis</name>
    <dbReference type="NCBI Taxonomy" id="419475"/>
    <lineage>
        <taxon>Bacteria</taxon>
        <taxon>Pseudomonadati</taxon>
        <taxon>Pseudomonadota</taxon>
        <taxon>Alphaproteobacteria</taxon>
        <taxon>Hyphomicrobiales</taxon>
        <taxon>Brucellaceae</taxon>
        <taxon>Brucella/Ochrobactrum group</taxon>
        <taxon>Brucella</taxon>
    </lineage>
</organism>
<dbReference type="GO" id="GO:0000976">
    <property type="term" value="F:transcription cis-regulatory region binding"/>
    <property type="evidence" value="ECO:0007669"/>
    <property type="project" value="TreeGrafter"/>
</dbReference>
<evidence type="ECO:0000259" key="4">
    <source>
        <dbReference type="PROSITE" id="PS50932"/>
    </source>
</evidence>
<keyword evidence="2" id="KW-0238">DNA-binding</keyword>
<proteinExistence type="predicted"/>
<dbReference type="GO" id="GO:0003700">
    <property type="term" value="F:DNA-binding transcription factor activity"/>
    <property type="evidence" value="ECO:0007669"/>
    <property type="project" value="TreeGrafter"/>
</dbReference>
<comment type="caution">
    <text evidence="5">The sequence shown here is derived from an EMBL/GenBank/DDBJ whole genome shotgun (WGS) entry which is preliminary data.</text>
</comment>
<dbReference type="PANTHER" id="PTHR30146:SF33">
    <property type="entry name" value="TRANSCRIPTIONAL REGULATOR"/>
    <property type="match status" value="1"/>
</dbReference>